<gene>
    <name evidence="2" type="ORF">BGZ97_007660</name>
</gene>
<dbReference type="Proteomes" id="UP000823405">
    <property type="component" value="Unassembled WGS sequence"/>
</dbReference>
<organism evidence="2 3">
    <name type="scientific">Linnemannia gamsii</name>
    <dbReference type="NCBI Taxonomy" id="64522"/>
    <lineage>
        <taxon>Eukaryota</taxon>
        <taxon>Fungi</taxon>
        <taxon>Fungi incertae sedis</taxon>
        <taxon>Mucoromycota</taxon>
        <taxon>Mortierellomycotina</taxon>
        <taxon>Mortierellomycetes</taxon>
        <taxon>Mortierellales</taxon>
        <taxon>Mortierellaceae</taxon>
        <taxon>Linnemannia</taxon>
    </lineage>
</organism>
<dbReference type="OrthoDB" id="2358058at2759"/>
<comment type="caution">
    <text evidence="2">The sequence shown here is derived from an EMBL/GenBank/DDBJ whole genome shotgun (WGS) entry which is preliminary data.</text>
</comment>
<accession>A0A9P6QPV9</accession>
<proteinExistence type="predicted"/>
<dbReference type="AlphaFoldDB" id="A0A9P6QPV9"/>
<evidence type="ECO:0000313" key="3">
    <source>
        <dbReference type="Proteomes" id="UP000823405"/>
    </source>
</evidence>
<sequence>MRIAVIFLAIVVAIGLALPSATTNSIVPRDIELQAQENECRPTTLLWVARLATPEIYENHFIFTVRDFYHYNFQWERDYAGPQTKVSEPDQLGHFVRIHHSNLTSTLGRMFIDWLGQRYFRAEADWKGYMVGAPVKPWVHQYWYCLPLVPGVRFEDEWPYNGNPGPTIM</sequence>
<feature type="chain" id="PRO_5040200867" evidence="1">
    <location>
        <begin position="24"/>
        <end position="169"/>
    </location>
</feature>
<protein>
    <submittedName>
        <fullName evidence="2">Uncharacterized protein</fullName>
    </submittedName>
</protein>
<evidence type="ECO:0000313" key="2">
    <source>
        <dbReference type="EMBL" id="KAG0285826.1"/>
    </source>
</evidence>
<keyword evidence="1" id="KW-0732">Signal</keyword>
<evidence type="ECO:0000256" key="1">
    <source>
        <dbReference type="SAM" id="SignalP"/>
    </source>
</evidence>
<feature type="signal peptide" evidence="1">
    <location>
        <begin position="1"/>
        <end position="23"/>
    </location>
</feature>
<keyword evidence="3" id="KW-1185">Reference proteome</keyword>
<reference evidence="2" key="1">
    <citation type="journal article" date="2020" name="Fungal Divers.">
        <title>Resolving the Mortierellaceae phylogeny through synthesis of multi-gene phylogenetics and phylogenomics.</title>
        <authorList>
            <person name="Vandepol N."/>
            <person name="Liber J."/>
            <person name="Desiro A."/>
            <person name="Na H."/>
            <person name="Kennedy M."/>
            <person name="Barry K."/>
            <person name="Grigoriev I.V."/>
            <person name="Miller A.N."/>
            <person name="O'Donnell K."/>
            <person name="Stajich J.E."/>
            <person name="Bonito G."/>
        </authorList>
    </citation>
    <scope>NUCLEOTIDE SEQUENCE</scope>
    <source>
        <strain evidence="2">NVP60</strain>
    </source>
</reference>
<dbReference type="EMBL" id="JAAAIN010003414">
    <property type="protein sequence ID" value="KAG0285826.1"/>
    <property type="molecule type" value="Genomic_DNA"/>
</dbReference>
<name>A0A9P6QPV9_9FUNG</name>